<sequence>DLAKTEQKLDPSRPVSQASTALDSRPQSAARASSGTDSRPQSARPRHLPVSRPSSAVPGQPGQPGQPRSVRPQSARPSSAVLPRTTASRPQSSGETLEQFGVRSVRPLSARPASHGGDPLSGGDFRLPELDVLLDLELEVAEINGQPLEDEQPLESTASARRLQRSSKASGDSEASEFIYQGQPLLPLPD</sequence>
<feature type="non-terminal residue" evidence="2">
    <location>
        <position position="1"/>
    </location>
</feature>
<gene>
    <name evidence="2" type="ORF">C1SCF055_LOCUS29114</name>
</gene>
<feature type="compositionally biased region" description="Low complexity" evidence="1">
    <location>
        <begin position="53"/>
        <end position="74"/>
    </location>
</feature>
<feature type="region of interest" description="Disordered" evidence="1">
    <location>
        <begin position="144"/>
        <end position="190"/>
    </location>
</feature>
<reference evidence="3" key="2">
    <citation type="submission" date="2024-04" db="EMBL/GenBank/DDBJ databases">
        <authorList>
            <person name="Chen Y."/>
            <person name="Shah S."/>
            <person name="Dougan E. K."/>
            <person name="Thang M."/>
            <person name="Chan C."/>
        </authorList>
    </citation>
    <scope>NUCLEOTIDE SEQUENCE [LARGE SCALE GENOMIC DNA]</scope>
</reference>
<dbReference type="AlphaFoldDB" id="A0A9P1D3N1"/>
<name>A0A9P1D3N1_9DINO</name>
<reference evidence="2" key="1">
    <citation type="submission" date="2022-10" db="EMBL/GenBank/DDBJ databases">
        <authorList>
            <person name="Chen Y."/>
            <person name="Dougan E. K."/>
            <person name="Chan C."/>
            <person name="Rhodes N."/>
            <person name="Thang M."/>
        </authorList>
    </citation>
    <scope>NUCLEOTIDE SEQUENCE</scope>
</reference>
<dbReference type="EMBL" id="CAMXCT030003231">
    <property type="protein sequence ID" value="CAL4790541.1"/>
    <property type="molecule type" value="Genomic_DNA"/>
</dbReference>
<evidence type="ECO:0000256" key="1">
    <source>
        <dbReference type="SAM" id="MobiDB-lite"/>
    </source>
</evidence>
<accession>A0A9P1D3N1</accession>
<feature type="non-terminal residue" evidence="2">
    <location>
        <position position="190"/>
    </location>
</feature>
<evidence type="ECO:0000313" key="4">
    <source>
        <dbReference type="Proteomes" id="UP001152797"/>
    </source>
</evidence>
<organism evidence="2">
    <name type="scientific">Cladocopium goreaui</name>
    <dbReference type="NCBI Taxonomy" id="2562237"/>
    <lineage>
        <taxon>Eukaryota</taxon>
        <taxon>Sar</taxon>
        <taxon>Alveolata</taxon>
        <taxon>Dinophyceae</taxon>
        <taxon>Suessiales</taxon>
        <taxon>Symbiodiniaceae</taxon>
        <taxon>Cladocopium</taxon>
    </lineage>
</organism>
<dbReference type="Proteomes" id="UP001152797">
    <property type="component" value="Unassembled WGS sequence"/>
</dbReference>
<comment type="caution">
    <text evidence="2">The sequence shown here is derived from an EMBL/GenBank/DDBJ whole genome shotgun (WGS) entry which is preliminary data.</text>
</comment>
<protein>
    <submittedName>
        <fullName evidence="2">Uncharacterized protein</fullName>
    </submittedName>
</protein>
<feature type="compositionally biased region" description="Polar residues" evidence="1">
    <location>
        <begin position="14"/>
        <end position="41"/>
    </location>
</feature>
<dbReference type="EMBL" id="CAMXCT020003231">
    <property type="protein sequence ID" value="CAL1156604.1"/>
    <property type="molecule type" value="Genomic_DNA"/>
</dbReference>
<keyword evidence="4" id="KW-1185">Reference proteome</keyword>
<dbReference type="EMBL" id="CAMXCT010003231">
    <property type="protein sequence ID" value="CAI4003229.1"/>
    <property type="molecule type" value="Genomic_DNA"/>
</dbReference>
<feature type="compositionally biased region" description="Polar residues" evidence="1">
    <location>
        <begin position="85"/>
        <end position="96"/>
    </location>
</feature>
<proteinExistence type="predicted"/>
<evidence type="ECO:0000313" key="2">
    <source>
        <dbReference type="EMBL" id="CAI4003229.1"/>
    </source>
</evidence>
<feature type="region of interest" description="Disordered" evidence="1">
    <location>
        <begin position="1"/>
        <end position="126"/>
    </location>
</feature>
<feature type="compositionally biased region" description="Basic and acidic residues" evidence="1">
    <location>
        <begin position="1"/>
        <end position="11"/>
    </location>
</feature>
<evidence type="ECO:0000313" key="3">
    <source>
        <dbReference type="EMBL" id="CAL1156604.1"/>
    </source>
</evidence>